<dbReference type="SUPFAM" id="SSF55307">
    <property type="entry name" value="Tubulin C-terminal domain-like"/>
    <property type="match status" value="1"/>
</dbReference>
<accession>A0AAD8PG44</accession>
<dbReference type="InterPro" id="IPR003008">
    <property type="entry name" value="Tubulin_FtsZ_GTPase"/>
</dbReference>
<dbReference type="AlphaFoldDB" id="A0AAD8PG44"/>
<dbReference type="EMBL" id="JAVEPI010000001">
    <property type="protein sequence ID" value="KAK1444722.1"/>
    <property type="molecule type" value="Genomic_DNA"/>
</dbReference>
<dbReference type="InterPro" id="IPR017975">
    <property type="entry name" value="Tubulin_CS"/>
</dbReference>
<keyword evidence="3" id="KW-0547">Nucleotide-binding</keyword>
<dbReference type="InterPro" id="IPR008280">
    <property type="entry name" value="Tub_FtsZ_C"/>
</dbReference>
<dbReference type="GO" id="GO:0007017">
    <property type="term" value="P:microtubule-based process"/>
    <property type="evidence" value="ECO:0007669"/>
    <property type="project" value="InterPro"/>
</dbReference>
<organism evidence="6 7">
    <name type="scientific">Babesia gibsoni</name>
    <dbReference type="NCBI Taxonomy" id="33632"/>
    <lineage>
        <taxon>Eukaryota</taxon>
        <taxon>Sar</taxon>
        <taxon>Alveolata</taxon>
        <taxon>Apicomplexa</taxon>
        <taxon>Aconoidasida</taxon>
        <taxon>Piroplasmida</taxon>
        <taxon>Babesiidae</taxon>
        <taxon>Babesia</taxon>
    </lineage>
</organism>
<dbReference type="InterPro" id="IPR036525">
    <property type="entry name" value="Tubulin/FtsZ_GTPase_sf"/>
</dbReference>
<dbReference type="SMART" id="SM00864">
    <property type="entry name" value="Tubulin"/>
    <property type="match status" value="1"/>
</dbReference>
<dbReference type="Proteomes" id="UP001230268">
    <property type="component" value="Unassembled WGS sequence"/>
</dbReference>
<feature type="domain" description="Tubulin/FtsZ GTPase" evidence="5">
    <location>
        <begin position="89"/>
        <end position="274"/>
    </location>
</feature>
<dbReference type="Pfam" id="PF00091">
    <property type="entry name" value="Tubulin"/>
    <property type="match status" value="1"/>
</dbReference>
<keyword evidence="7" id="KW-1185">Reference proteome</keyword>
<evidence type="ECO:0000256" key="4">
    <source>
        <dbReference type="ARBA" id="ARBA00023134"/>
    </source>
</evidence>
<evidence type="ECO:0000256" key="1">
    <source>
        <dbReference type="ARBA" id="ARBA00009636"/>
    </source>
</evidence>
<dbReference type="GO" id="GO:0005525">
    <property type="term" value="F:GTP binding"/>
    <property type="evidence" value="ECO:0007669"/>
    <property type="project" value="UniProtKB-KW"/>
</dbReference>
<sequence length="573" mass="63405">MSLISIPIGRAGLGVHSALVQYASDYIAKLEDKQTSSDKYGKDGFTDYADALKQLYFKNGHIEGNIKLLPRSIVIGSDIYGLECFDSTRVGTKTSNFLRRSMNNTAQDANGGWATDWSYDYDYIVHLHEPSYNIWSLGFSNLSLQREELSEYIRKTVEGTSSLSGFLSLASLGGGTGSGAGSLVSRLLSDNYPKVRHMTTVVAPFLHGESGTHALNSILALADHQEHCDGIIILSNDLSQPLVEKLFGQKVSTLQNVNELHAINILHSLRPQISTCPIAKLTQFRKPLDYMTDGLCSYPSLKLLNIDMLPVQYFGEHKTISSSLQQMVGQVADMINAAPSAVDNLVNEKISTLRREVYNPPGALNISLSKSTSAPNEQVNIQDFIGHKVIKINQNDAYRHVKSIKYAPVVGPTSQNMKIVETGISLRNSSPSDCKEVIPDSYKLIKTAGKRRSTVSKYNVVVSLQLNIGGKLLEGMNVVDLYQDVMFWRHSLRPIQASYCPYDIGIFGNILTQVSNSQAAVPMLDFLSNTAKMSYATNSNIHHYKEAGMEVEQLKDGLTRVQNIYRSYQMLIK</sequence>
<evidence type="ECO:0000259" key="5">
    <source>
        <dbReference type="SMART" id="SM00864"/>
    </source>
</evidence>
<evidence type="ECO:0000313" key="6">
    <source>
        <dbReference type="EMBL" id="KAK1444722.1"/>
    </source>
</evidence>
<dbReference type="SUPFAM" id="SSF52490">
    <property type="entry name" value="Tubulin nucleotide-binding domain-like"/>
    <property type="match status" value="1"/>
</dbReference>
<gene>
    <name evidence="6" type="ORF">BgAZ_106280</name>
</gene>
<comment type="caution">
    <text evidence="6">The sequence shown here is derived from an EMBL/GenBank/DDBJ whole genome shotgun (WGS) entry which is preliminary data.</text>
</comment>
<reference evidence="6" key="1">
    <citation type="submission" date="2023-08" db="EMBL/GenBank/DDBJ databases">
        <title>Draft sequence of the Babesia gibsoni genome.</title>
        <authorList>
            <person name="Yamagishi J.Y."/>
            <person name="Xuan X.X."/>
        </authorList>
    </citation>
    <scope>NUCLEOTIDE SEQUENCE</scope>
    <source>
        <strain evidence="6">Azabu</strain>
    </source>
</reference>
<protein>
    <recommendedName>
        <fullName evidence="5">Tubulin/FtsZ GTPase domain-containing protein</fullName>
    </recommendedName>
</protein>
<dbReference type="PRINTS" id="PR01161">
    <property type="entry name" value="TUBULIN"/>
</dbReference>
<comment type="similarity">
    <text evidence="1">Belongs to the tubulin family.</text>
</comment>
<dbReference type="Gene3D" id="3.40.50.1440">
    <property type="entry name" value="Tubulin/FtsZ, GTPase domain"/>
    <property type="match status" value="1"/>
</dbReference>
<dbReference type="InterPro" id="IPR000217">
    <property type="entry name" value="Tubulin"/>
</dbReference>
<proteinExistence type="inferred from homology"/>
<dbReference type="GO" id="GO:0005874">
    <property type="term" value="C:microtubule"/>
    <property type="evidence" value="ECO:0007669"/>
    <property type="project" value="UniProtKB-KW"/>
</dbReference>
<dbReference type="PROSITE" id="PS00227">
    <property type="entry name" value="TUBULIN"/>
    <property type="match status" value="1"/>
</dbReference>
<keyword evidence="4" id="KW-0342">GTP-binding</keyword>
<evidence type="ECO:0000313" key="7">
    <source>
        <dbReference type="Proteomes" id="UP001230268"/>
    </source>
</evidence>
<name>A0AAD8PG44_BABGI</name>
<dbReference type="PANTHER" id="PTHR11588">
    <property type="entry name" value="TUBULIN"/>
    <property type="match status" value="1"/>
</dbReference>
<evidence type="ECO:0000256" key="2">
    <source>
        <dbReference type="ARBA" id="ARBA00022701"/>
    </source>
</evidence>
<keyword evidence="2" id="KW-0493">Microtubule</keyword>
<evidence type="ECO:0000256" key="3">
    <source>
        <dbReference type="ARBA" id="ARBA00022741"/>
    </source>
</evidence>